<evidence type="ECO:0000313" key="2">
    <source>
        <dbReference type="EMBL" id="MBI5249134.1"/>
    </source>
</evidence>
<organism evidence="2 3">
    <name type="scientific">Desulfomonile tiedjei</name>
    <dbReference type="NCBI Taxonomy" id="2358"/>
    <lineage>
        <taxon>Bacteria</taxon>
        <taxon>Pseudomonadati</taxon>
        <taxon>Thermodesulfobacteriota</taxon>
        <taxon>Desulfomonilia</taxon>
        <taxon>Desulfomonilales</taxon>
        <taxon>Desulfomonilaceae</taxon>
        <taxon>Desulfomonile</taxon>
    </lineage>
</organism>
<protein>
    <submittedName>
        <fullName evidence="2">Lactate utilization protein</fullName>
    </submittedName>
</protein>
<dbReference type="EMBL" id="JACRDE010000184">
    <property type="protein sequence ID" value="MBI5249134.1"/>
    <property type="molecule type" value="Genomic_DNA"/>
</dbReference>
<sequence>MDAFVQAHRNIIIDTTLDSLKKHGFEARFFPSREEAAAYIMEIALDCNTVGIAGTHTARALGVVPMLEKAGKKVFDHWKLKPGTPEELECRKSQMLSDLFLASANAITMTGEIVNRDGCGNRINSMTFGPGKVVLVVGRNKIVPDLDAAIARIEEVAAPIRAMSLSRKTPCVQTGYCMDCDSPERICRVTSIIHRQPMLTKITVIILDEELGY</sequence>
<accession>A0A9D6Z2T2</accession>
<evidence type="ECO:0000313" key="3">
    <source>
        <dbReference type="Proteomes" id="UP000807825"/>
    </source>
</evidence>
<gene>
    <name evidence="2" type="ORF">HY912_06540</name>
</gene>
<name>A0A9D6Z2T2_9BACT</name>
<dbReference type="InterPro" id="IPR024185">
    <property type="entry name" value="FTHF_cligase-like_sf"/>
</dbReference>
<dbReference type="Gene3D" id="3.40.50.10420">
    <property type="entry name" value="NagB/RpiA/CoA transferase-like"/>
    <property type="match status" value="1"/>
</dbReference>
<comment type="caution">
    <text evidence="2">The sequence shown here is derived from an EMBL/GenBank/DDBJ whole genome shotgun (WGS) entry which is preliminary data.</text>
</comment>
<dbReference type="InterPro" id="IPR003741">
    <property type="entry name" value="LUD_dom"/>
</dbReference>
<dbReference type="AlphaFoldDB" id="A0A9D6Z2T2"/>
<dbReference type="Proteomes" id="UP000807825">
    <property type="component" value="Unassembled WGS sequence"/>
</dbReference>
<reference evidence="2" key="1">
    <citation type="submission" date="2020-07" db="EMBL/GenBank/DDBJ databases">
        <title>Huge and variable diversity of episymbiotic CPR bacteria and DPANN archaea in groundwater ecosystems.</title>
        <authorList>
            <person name="He C.Y."/>
            <person name="Keren R."/>
            <person name="Whittaker M."/>
            <person name="Farag I.F."/>
            <person name="Doudna J."/>
            <person name="Cate J.H.D."/>
            <person name="Banfield J.F."/>
        </authorList>
    </citation>
    <scope>NUCLEOTIDE SEQUENCE</scope>
    <source>
        <strain evidence="2">NC_groundwater_1664_Pr3_B-0.1um_52_9</strain>
    </source>
</reference>
<dbReference type="PANTHER" id="PTHR36179:SF2">
    <property type="entry name" value="LUD DOMAIN-CONTAINING PROTEIN"/>
    <property type="match status" value="1"/>
</dbReference>
<evidence type="ECO:0000259" key="1">
    <source>
        <dbReference type="Pfam" id="PF02589"/>
    </source>
</evidence>
<dbReference type="Pfam" id="PF02589">
    <property type="entry name" value="LUD_dom"/>
    <property type="match status" value="1"/>
</dbReference>
<dbReference type="PANTHER" id="PTHR36179">
    <property type="entry name" value="LUD_DOM DOMAIN-CONTAINING PROTEIN"/>
    <property type="match status" value="1"/>
</dbReference>
<proteinExistence type="predicted"/>
<feature type="domain" description="LUD" evidence="1">
    <location>
        <begin position="15"/>
        <end position="207"/>
    </location>
</feature>